<dbReference type="InterPro" id="IPR056090">
    <property type="entry name" value="DUF7673"/>
</dbReference>
<evidence type="ECO:0000313" key="3">
    <source>
        <dbReference type="Proteomes" id="UP000683442"/>
    </source>
</evidence>
<dbReference type="GeneID" id="78560580"/>
<evidence type="ECO:0000313" key="2">
    <source>
        <dbReference type="EMBL" id="QWV11808.1"/>
    </source>
</evidence>
<evidence type="ECO:0000259" key="1">
    <source>
        <dbReference type="Pfam" id="PF24720"/>
    </source>
</evidence>
<organism evidence="2 3">
    <name type="scientific">Marinobacter adhaerens</name>
    <dbReference type="NCBI Taxonomy" id="1033846"/>
    <lineage>
        <taxon>Bacteria</taxon>
        <taxon>Pseudomonadati</taxon>
        <taxon>Pseudomonadota</taxon>
        <taxon>Gammaproteobacteria</taxon>
        <taxon>Pseudomonadales</taxon>
        <taxon>Marinobacteraceae</taxon>
        <taxon>Marinobacter</taxon>
    </lineage>
</organism>
<feature type="domain" description="DUF7673" evidence="1">
    <location>
        <begin position="28"/>
        <end position="108"/>
    </location>
</feature>
<reference evidence="2 3" key="1">
    <citation type="submission" date="2021-06" db="EMBL/GenBank/DDBJ databases">
        <title>Microbial metabolic specificity influences pelagic lipid remineralization.</title>
        <authorList>
            <person name="Behrendt L."/>
            <person name="Hunter J.E."/>
            <person name="Alcolombri U."/>
            <person name="Smriga S."/>
            <person name="Mincer T."/>
            <person name="Lowenstein D.P."/>
            <person name="Peaudecerf F.J."/>
            <person name="Fernandez V.I."/>
            <person name="Fredricks H."/>
            <person name="Almblad H."/>
            <person name="Harrison J.J."/>
            <person name="Stocker R."/>
            <person name="Van Mooy B.A.S."/>
        </authorList>
    </citation>
    <scope>NUCLEOTIDE SEQUENCE [LARGE SCALE GENOMIC DNA]</scope>
    <source>
        <strain evidence="2 3">HP15-B</strain>
    </source>
</reference>
<dbReference type="EMBL" id="CP076686">
    <property type="protein sequence ID" value="QWV11808.1"/>
    <property type="molecule type" value="Genomic_DNA"/>
</dbReference>
<dbReference type="Pfam" id="PF24720">
    <property type="entry name" value="DUF7673"/>
    <property type="match status" value="1"/>
</dbReference>
<dbReference type="Proteomes" id="UP000683442">
    <property type="component" value="Chromosome"/>
</dbReference>
<gene>
    <name evidence="2" type="ORF">KQ249_14065</name>
</gene>
<proteinExistence type="predicted"/>
<dbReference type="RefSeq" id="WP_014577342.1">
    <property type="nucleotide sequence ID" value="NZ_CP076686.1"/>
</dbReference>
<protein>
    <recommendedName>
        <fullName evidence="1">DUF7673 domain-containing protein</fullName>
    </recommendedName>
</protein>
<keyword evidence="3" id="KW-1185">Reference proteome</keyword>
<sequence>MSTPSQLTALDGRLGWLDLNTRAPVVNHALNIMFSAAMQDGTDANRAGRFLLALWSPDQYPLDLNDLGYFDRELNYACRHLANFIIACQVSFRQLVTLSDMEPIFAAWGEEHQ</sequence>
<accession>A0ABX8IGC8</accession>
<name>A0ABX8IGC8_9GAMM</name>